<feature type="compositionally biased region" description="Basic and acidic residues" evidence="2">
    <location>
        <begin position="463"/>
        <end position="472"/>
    </location>
</feature>
<feature type="region of interest" description="Disordered" evidence="2">
    <location>
        <begin position="882"/>
        <end position="901"/>
    </location>
</feature>
<feature type="region of interest" description="Disordered" evidence="2">
    <location>
        <begin position="1"/>
        <end position="35"/>
    </location>
</feature>
<feature type="compositionally biased region" description="Basic and acidic residues" evidence="2">
    <location>
        <begin position="744"/>
        <end position="760"/>
    </location>
</feature>
<dbReference type="AlphaFoldDB" id="A0A9P6PQZ3"/>
<feature type="region of interest" description="Disordered" evidence="2">
    <location>
        <begin position="954"/>
        <end position="976"/>
    </location>
</feature>
<feature type="region of interest" description="Disordered" evidence="2">
    <location>
        <begin position="403"/>
        <end position="492"/>
    </location>
</feature>
<feature type="compositionally biased region" description="Acidic residues" evidence="2">
    <location>
        <begin position="1033"/>
        <end position="1048"/>
    </location>
</feature>
<keyword evidence="4" id="KW-1185">Reference proteome</keyword>
<dbReference type="Proteomes" id="UP000807716">
    <property type="component" value="Unassembled WGS sequence"/>
</dbReference>
<evidence type="ECO:0000313" key="3">
    <source>
        <dbReference type="EMBL" id="KAG0251170.1"/>
    </source>
</evidence>
<feature type="compositionally biased region" description="Low complexity" evidence="2">
    <location>
        <begin position="227"/>
        <end position="251"/>
    </location>
</feature>
<evidence type="ECO:0000256" key="1">
    <source>
        <dbReference type="SAM" id="Coils"/>
    </source>
</evidence>
<feature type="region of interest" description="Disordered" evidence="2">
    <location>
        <begin position="744"/>
        <end position="784"/>
    </location>
</feature>
<feature type="compositionally biased region" description="Gly residues" evidence="2">
    <location>
        <begin position="769"/>
        <end position="779"/>
    </location>
</feature>
<feature type="compositionally biased region" description="Polar residues" evidence="2">
    <location>
        <begin position="621"/>
        <end position="639"/>
    </location>
</feature>
<feature type="compositionally biased region" description="Polar residues" evidence="2">
    <location>
        <begin position="441"/>
        <end position="451"/>
    </location>
</feature>
<feature type="region of interest" description="Disordered" evidence="2">
    <location>
        <begin position="822"/>
        <end position="859"/>
    </location>
</feature>
<feature type="region of interest" description="Disordered" evidence="2">
    <location>
        <begin position="621"/>
        <end position="670"/>
    </location>
</feature>
<feature type="region of interest" description="Disordered" evidence="2">
    <location>
        <begin position="107"/>
        <end position="153"/>
    </location>
</feature>
<feature type="compositionally biased region" description="Low complexity" evidence="2">
    <location>
        <begin position="509"/>
        <end position="528"/>
    </location>
</feature>
<feature type="region of interest" description="Disordered" evidence="2">
    <location>
        <begin position="211"/>
        <end position="251"/>
    </location>
</feature>
<feature type="region of interest" description="Disordered" evidence="2">
    <location>
        <begin position="1007"/>
        <end position="1059"/>
    </location>
</feature>
<feature type="compositionally biased region" description="Low complexity" evidence="2">
    <location>
        <begin position="15"/>
        <end position="29"/>
    </location>
</feature>
<feature type="compositionally biased region" description="Basic and acidic residues" evidence="2">
    <location>
        <begin position="1013"/>
        <end position="1022"/>
    </location>
</feature>
<proteinExistence type="predicted"/>
<feature type="compositionally biased region" description="Low complexity" evidence="2">
    <location>
        <begin position="1023"/>
        <end position="1032"/>
    </location>
</feature>
<feature type="compositionally biased region" description="Polar residues" evidence="2">
    <location>
        <begin position="56"/>
        <end position="72"/>
    </location>
</feature>
<feature type="compositionally biased region" description="Basic and acidic residues" evidence="2">
    <location>
        <begin position="407"/>
        <end position="421"/>
    </location>
</feature>
<feature type="compositionally biased region" description="Low complexity" evidence="2">
    <location>
        <begin position="822"/>
        <end position="838"/>
    </location>
</feature>
<accession>A0A9P6PQZ3</accession>
<keyword evidence="1" id="KW-0175">Coiled coil</keyword>
<comment type="caution">
    <text evidence="3">The sequence shown here is derived from an EMBL/GenBank/DDBJ whole genome shotgun (WGS) entry which is preliminary data.</text>
</comment>
<reference evidence="3" key="1">
    <citation type="journal article" date="2020" name="Fungal Divers.">
        <title>Resolving the Mortierellaceae phylogeny through synthesis of multi-gene phylogenetics and phylogenomics.</title>
        <authorList>
            <person name="Vandepol N."/>
            <person name="Liber J."/>
            <person name="Desiro A."/>
            <person name="Na H."/>
            <person name="Kennedy M."/>
            <person name="Barry K."/>
            <person name="Grigoriev I.V."/>
            <person name="Miller A.N."/>
            <person name="O'Donnell K."/>
            <person name="Stajich J.E."/>
            <person name="Bonito G."/>
        </authorList>
    </citation>
    <scope>NUCLEOTIDE SEQUENCE</scope>
    <source>
        <strain evidence="3">BC1065</strain>
    </source>
</reference>
<evidence type="ECO:0000256" key="2">
    <source>
        <dbReference type="SAM" id="MobiDB-lite"/>
    </source>
</evidence>
<name>A0A9P6PQZ3_9FUNG</name>
<dbReference type="EMBL" id="JAAAJB010000782">
    <property type="protein sequence ID" value="KAG0251170.1"/>
    <property type="molecule type" value="Genomic_DNA"/>
</dbReference>
<evidence type="ECO:0000313" key="4">
    <source>
        <dbReference type="Proteomes" id="UP000807716"/>
    </source>
</evidence>
<feature type="compositionally biased region" description="Pro residues" evidence="2">
    <location>
        <begin position="131"/>
        <end position="143"/>
    </location>
</feature>
<gene>
    <name evidence="3" type="ORF">DFQ27_008953</name>
</gene>
<feature type="coiled-coil region" evidence="1">
    <location>
        <begin position="902"/>
        <end position="943"/>
    </location>
</feature>
<organism evidence="3 4">
    <name type="scientific">Actinomortierella ambigua</name>
    <dbReference type="NCBI Taxonomy" id="1343610"/>
    <lineage>
        <taxon>Eukaryota</taxon>
        <taxon>Fungi</taxon>
        <taxon>Fungi incertae sedis</taxon>
        <taxon>Mucoromycota</taxon>
        <taxon>Mortierellomycotina</taxon>
        <taxon>Mortierellomycetes</taxon>
        <taxon>Mortierellales</taxon>
        <taxon>Mortierellaceae</taxon>
        <taxon>Actinomortierella</taxon>
    </lineage>
</organism>
<sequence length="1059" mass="117251">MSNLNRLAEGAVNNSGAASTSSSSQMRSESTPKTLELSLTMTVEIATAINSSNSSALPMQAQQPSSTPQIETGSARPRKRVTGSYNMGISLQQWRRVGGADEAANANDSVPLQLLGPETDQPLDQEESNPPLVPPIPATPPALPSSEASSRRPPISRLAREYIWNLFGLSSPPLADATTQVSAIQASGEFSRPTRSAKGALEAILEADNRARERLGLPTTINRKKPTSATTTTTSPASSSSESSNDGDSSNPYAVDIFIGMTFPKYQNLQNQPDGPDWDWVVRDHEQAKRQKIQARANDLLNLDPFTFEDPERKRRDDLLHRAMGGFLPNDAKDREALERVGQTKRKAPKLADGPCGVGCGECCECEAKTSGRRGGGKGFKITSISVPPTPFLVMQTINEVDESAEQDNKEPAKDDEIEQVKEEEDDLRWLNYDATEVPVGSSQECSVSSRSFDDDEDDDDEPPRPRLDKGKGRATYNDDDEDDNNDSFSRPTMVGLFQNLSLVDATTPSSSSSSSSSSSASNQRPSSPCRPLQARALRLSSRLASTTRLLGCRTQAPYQNCQRRRVRDVLLMPVASSTSSLSSPPEEDNYRPVCYHYQSYSQFTRHQNLLRSVKYPLQHQQPEVAQQGRPTSSVSLKSPEQAESVPVVPESNQQQQQAQCQPPKHLTDEEQAQAEDLENLKPIWKQIQKDQQRMYGVMQRRLHHLQSPPRSQSPAQHHFTQHYLDLQQQQHVQQRLRDLLHHQQEQKAKRIQRLAREAQQRSLSQQGAGAGGSGGSGGSAPIPKSLVHARQRSLIHGMPIQQASTMIRTKPSSALYVSASKPIPSSFSSSSSSSSSPCLPPLSPPSSLYDDDNYNYQGPYEAYARDDNARQAIRQAHIDQLNREQRHARQTRRQLRPTLLGEEYERRLKQVRERAAQQLQMLQQQQHRQQQLQQQQLQQQQRARELPQLRQFWTPDTPYTGGGGSGGGGDDGHPLEKVGRFCRRMASKVATGTRRALSKSVSVFGKKKRQRAKEQLKREAAEAAAAALVTDDSSDSSDSDQWSDDDVVPLGMMRPCNP</sequence>
<feature type="compositionally biased region" description="Gly residues" evidence="2">
    <location>
        <begin position="961"/>
        <end position="970"/>
    </location>
</feature>
<feature type="region of interest" description="Disordered" evidence="2">
    <location>
        <begin position="506"/>
        <end position="531"/>
    </location>
</feature>
<feature type="region of interest" description="Disordered" evidence="2">
    <location>
        <begin position="51"/>
        <end position="84"/>
    </location>
</feature>
<protein>
    <submittedName>
        <fullName evidence="3">Uncharacterized protein</fullName>
    </submittedName>
</protein>
<dbReference type="OrthoDB" id="10660664at2759"/>